<dbReference type="InterPro" id="IPR013656">
    <property type="entry name" value="PAS_4"/>
</dbReference>
<dbReference type="SMART" id="SM00267">
    <property type="entry name" value="GGDEF"/>
    <property type="match status" value="1"/>
</dbReference>
<dbReference type="Gene3D" id="3.30.70.270">
    <property type="match status" value="1"/>
</dbReference>
<dbReference type="RefSeq" id="WP_126820097.1">
    <property type="nucleotide sequence ID" value="NZ_PIPS01000002.1"/>
</dbReference>
<dbReference type="SUPFAM" id="SSF55785">
    <property type="entry name" value="PYP-like sensor domain (PAS domain)"/>
    <property type="match status" value="1"/>
</dbReference>
<keyword evidence="6" id="KW-1185">Reference proteome</keyword>
<dbReference type="SUPFAM" id="SSF55073">
    <property type="entry name" value="Nucleotide cyclase"/>
    <property type="match status" value="1"/>
</dbReference>
<dbReference type="Proteomes" id="UP000286680">
    <property type="component" value="Unassembled WGS sequence"/>
</dbReference>
<dbReference type="GO" id="GO:0043709">
    <property type="term" value="P:cell adhesion involved in single-species biofilm formation"/>
    <property type="evidence" value="ECO:0007669"/>
    <property type="project" value="TreeGrafter"/>
</dbReference>
<dbReference type="CDD" id="cd01949">
    <property type="entry name" value="GGDEF"/>
    <property type="match status" value="1"/>
</dbReference>
<dbReference type="AlphaFoldDB" id="A0AA94EE93"/>
<dbReference type="InterPro" id="IPR050469">
    <property type="entry name" value="Diguanylate_Cyclase"/>
</dbReference>
<organism evidence="5 6">
    <name type="scientific">Idiomarina aquatica</name>
    <dbReference type="NCBI Taxonomy" id="1327752"/>
    <lineage>
        <taxon>Bacteria</taxon>
        <taxon>Pseudomonadati</taxon>
        <taxon>Pseudomonadota</taxon>
        <taxon>Gammaproteobacteria</taxon>
        <taxon>Alteromonadales</taxon>
        <taxon>Idiomarinaceae</taxon>
        <taxon>Idiomarina</taxon>
    </lineage>
</organism>
<dbReference type="NCBIfam" id="TIGR00254">
    <property type="entry name" value="GGDEF"/>
    <property type="match status" value="1"/>
</dbReference>
<dbReference type="InterPro" id="IPR035965">
    <property type="entry name" value="PAS-like_dom_sf"/>
</dbReference>
<dbReference type="FunFam" id="3.30.70.270:FF:000001">
    <property type="entry name" value="Diguanylate cyclase domain protein"/>
    <property type="match status" value="1"/>
</dbReference>
<evidence type="ECO:0000256" key="2">
    <source>
        <dbReference type="ARBA" id="ARBA00012528"/>
    </source>
</evidence>
<dbReference type="PANTHER" id="PTHR45138:SF9">
    <property type="entry name" value="DIGUANYLATE CYCLASE DGCM-RELATED"/>
    <property type="match status" value="1"/>
</dbReference>
<dbReference type="GO" id="GO:0005886">
    <property type="term" value="C:plasma membrane"/>
    <property type="evidence" value="ECO:0007669"/>
    <property type="project" value="TreeGrafter"/>
</dbReference>
<evidence type="ECO:0000256" key="3">
    <source>
        <dbReference type="ARBA" id="ARBA00034247"/>
    </source>
</evidence>
<dbReference type="EC" id="2.7.7.65" evidence="2"/>
<comment type="caution">
    <text evidence="5">The sequence shown here is derived from an EMBL/GenBank/DDBJ whole genome shotgun (WGS) entry which is preliminary data.</text>
</comment>
<evidence type="ECO:0000313" key="6">
    <source>
        <dbReference type="Proteomes" id="UP000286680"/>
    </source>
</evidence>
<dbReference type="GO" id="GO:1902201">
    <property type="term" value="P:negative regulation of bacterial-type flagellum-dependent cell motility"/>
    <property type="evidence" value="ECO:0007669"/>
    <property type="project" value="TreeGrafter"/>
</dbReference>
<dbReference type="InterPro" id="IPR043128">
    <property type="entry name" value="Rev_trsase/Diguanyl_cyclase"/>
</dbReference>
<dbReference type="Pfam" id="PF00990">
    <property type="entry name" value="GGDEF"/>
    <property type="match status" value="1"/>
</dbReference>
<sequence>MRKTELSVNSLHWILQILQNIEVGLVVFDRDYRVEVWNGFMENHSGISSSKAKGVTLFELLPALPRTWFSYKTESVFKLGVQAHCNWQQEPHSMRFEHIRPFTSQSELMFQNITLFPLFSSDKEVERVCAVIYDVSEEATNMLQLQSLSRTDALTELFNRGHWQSLFEQEYARCRRYNDKAAIILLDIDHFKAVNDNYGHPVGDKAIQLIAQQIRETYRETDLCGRYGGEEFAILLPHTTIDDACSVAERLRQRVEQTTFEYEVDGEQGSLSVTISLGVAEFSRAYKDPEQWLEAADKALYEAKESGRNQVRKAVAPDHGQ</sequence>
<dbReference type="PROSITE" id="PS50887">
    <property type="entry name" value="GGDEF"/>
    <property type="match status" value="1"/>
</dbReference>
<protein>
    <recommendedName>
        <fullName evidence="2">diguanylate cyclase</fullName>
        <ecNumber evidence="2">2.7.7.65</ecNumber>
    </recommendedName>
</protein>
<gene>
    <name evidence="5" type="ORF">CWE23_08165</name>
</gene>
<comment type="cofactor">
    <cofactor evidence="1">
        <name>Mg(2+)</name>
        <dbReference type="ChEBI" id="CHEBI:18420"/>
    </cofactor>
</comment>
<reference evidence="6" key="1">
    <citation type="journal article" date="2018" name="Front. Microbiol.">
        <title>Genome-Based Analysis Reveals the Taxonomy and Diversity of the Family Idiomarinaceae.</title>
        <authorList>
            <person name="Liu Y."/>
            <person name="Lai Q."/>
            <person name="Shao Z."/>
        </authorList>
    </citation>
    <scope>NUCLEOTIDE SEQUENCE [LARGE SCALE GENOMIC DNA]</scope>
    <source>
        <strain evidence="6">SN-14</strain>
    </source>
</reference>
<evidence type="ECO:0000313" key="5">
    <source>
        <dbReference type="EMBL" id="RUO43317.1"/>
    </source>
</evidence>
<comment type="catalytic activity">
    <reaction evidence="3">
        <text>2 GTP = 3',3'-c-di-GMP + 2 diphosphate</text>
        <dbReference type="Rhea" id="RHEA:24898"/>
        <dbReference type="ChEBI" id="CHEBI:33019"/>
        <dbReference type="ChEBI" id="CHEBI:37565"/>
        <dbReference type="ChEBI" id="CHEBI:58805"/>
        <dbReference type="EC" id="2.7.7.65"/>
    </reaction>
</comment>
<name>A0AA94EE93_9GAMM</name>
<dbReference type="PANTHER" id="PTHR45138">
    <property type="entry name" value="REGULATORY COMPONENTS OF SENSORY TRANSDUCTION SYSTEM"/>
    <property type="match status" value="1"/>
</dbReference>
<accession>A0AA94EE93</accession>
<dbReference type="Gene3D" id="3.30.450.20">
    <property type="entry name" value="PAS domain"/>
    <property type="match status" value="1"/>
</dbReference>
<evidence type="ECO:0000259" key="4">
    <source>
        <dbReference type="PROSITE" id="PS50887"/>
    </source>
</evidence>
<feature type="domain" description="GGDEF" evidence="4">
    <location>
        <begin position="179"/>
        <end position="316"/>
    </location>
</feature>
<dbReference type="InterPro" id="IPR029787">
    <property type="entry name" value="Nucleotide_cyclase"/>
</dbReference>
<dbReference type="GO" id="GO:0052621">
    <property type="term" value="F:diguanylate cyclase activity"/>
    <property type="evidence" value="ECO:0007669"/>
    <property type="project" value="UniProtKB-EC"/>
</dbReference>
<proteinExistence type="predicted"/>
<dbReference type="InterPro" id="IPR000160">
    <property type="entry name" value="GGDEF_dom"/>
</dbReference>
<evidence type="ECO:0000256" key="1">
    <source>
        <dbReference type="ARBA" id="ARBA00001946"/>
    </source>
</evidence>
<dbReference type="EMBL" id="PIPS01000002">
    <property type="protein sequence ID" value="RUO43317.1"/>
    <property type="molecule type" value="Genomic_DNA"/>
</dbReference>
<dbReference type="Pfam" id="PF08448">
    <property type="entry name" value="PAS_4"/>
    <property type="match status" value="1"/>
</dbReference>